<dbReference type="EMBL" id="KN827867">
    <property type="protein sequence ID" value="KIK75784.1"/>
    <property type="molecule type" value="Genomic_DNA"/>
</dbReference>
<reference evidence="2" key="2">
    <citation type="submission" date="2015-01" db="EMBL/GenBank/DDBJ databases">
        <title>Evolutionary Origins and Diversification of the Mycorrhizal Mutualists.</title>
        <authorList>
            <consortium name="DOE Joint Genome Institute"/>
            <consortium name="Mycorrhizal Genomics Consortium"/>
            <person name="Kohler A."/>
            <person name="Kuo A."/>
            <person name="Nagy L.G."/>
            <person name="Floudas D."/>
            <person name="Copeland A."/>
            <person name="Barry K.W."/>
            <person name="Cichocki N."/>
            <person name="Veneault-Fourrey C."/>
            <person name="LaButti K."/>
            <person name="Lindquist E.A."/>
            <person name="Lipzen A."/>
            <person name="Lundell T."/>
            <person name="Morin E."/>
            <person name="Murat C."/>
            <person name="Riley R."/>
            <person name="Ohm R."/>
            <person name="Sun H."/>
            <person name="Tunlid A."/>
            <person name="Henrissat B."/>
            <person name="Grigoriev I.V."/>
            <person name="Hibbett D.S."/>
            <person name="Martin F."/>
        </authorList>
    </citation>
    <scope>NUCLEOTIDE SEQUENCE [LARGE SCALE GENOMIC DNA]</scope>
    <source>
        <strain evidence="2">Ve08.2h10</strain>
    </source>
</reference>
<proteinExistence type="predicted"/>
<dbReference type="OrthoDB" id="2688790at2759"/>
<keyword evidence="2" id="KW-1185">Reference proteome</keyword>
<reference evidence="1 2" key="1">
    <citation type="submission" date="2014-04" db="EMBL/GenBank/DDBJ databases">
        <authorList>
            <consortium name="DOE Joint Genome Institute"/>
            <person name="Kuo A."/>
            <person name="Kohler A."/>
            <person name="Jargeat P."/>
            <person name="Nagy L.G."/>
            <person name="Floudas D."/>
            <person name="Copeland A."/>
            <person name="Barry K.W."/>
            <person name="Cichocki N."/>
            <person name="Veneault-Fourrey C."/>
            <person name="LaButti K."/>
            <person name="Lindquist E.A."/>
            <person name="Lipzen A."/>
            <person name="Lundell T."/>
            <person name="Morin E."/>
            <person name="Murat C."/>
            <person name="Sun H."/>
            <person name="Tunlid A."/>
            <person name="Henrissat B."/>
            <person name="Grigoriev I.V."/>
            <person name="Hibbett D.S."/>
            <person name="Martin F."/>
            <person name="Nordberg H.P."/>
            <person name="Cantor M.N."/>
            <person name="Hua S.X."/>
        </authorList>
    </citation>
    <scope>NUCLEOTIDE SEQUENCE [LARGE SCALE GENOMIC DNA]</scope>
    <source>
        <strain evidence="1 2">Ve08.2h10</strain>
    </source>
</reference>
<dbReference type="Proteomes" id="UP000054538">
    <property type="component" value="Unassembled WGS sequence"/>
</dbReference>
<organism evidence="1 2">
    <name type="scientific">Paxillus rubicundulus Ve08.2h10</name>
    <dbReference type="NCBI Taxonomy" id="930991"/>
    <lineage>
        <taxon>Eukaryota</taxon>
        <taxon>Fungi</taxon>
        <taxon>Dikarya</taxon>
        <taxon>Basidiomycota</taxon>
        <taxon>Agaricomycotina</taxon>
        <taxon>Agaricomycetes</taxon>
        <taxon>Agaricomycetidae</taxon>
        <taxon>Boletales</taxon>
        <taxon>Paxilineae</taxon>
        <taxon>Paxillaceae</taxon>
        <taxon>Paxillus</taxon>
    </lineage>
</organism>
<accession>A0A0D0D6J5</accession>
<dbReference type="InParanoid" id="A0A0D0D6J5"/>
<name>A0A0D0D6J5_9AGAM</name>
<protein>
    <submittedName>
        <fullName evidence="1">Uncharacterized protein</fullName>
    </submittedName>
</protein>
<sequence>MDSTTPSEILVNIDIKTYPCILYPSLEKFLTSLNTADLNQGWSEQFFKPLKLSGVRSLDDMIIVSPQSLHVFYGLPPITIMDFYAHALESIELLHVTAGTSICVICQSLR</sequence>
<dbReference type="HOGENOM" id="CLU_164938_0_0_1"/>
<evidence type="ECO:0000313" key="2">
    <source>
        <dbReference type="Proteomes" id="UP000054538"/>
    </source>
</evidence>
<dbReference type="AlphaFoldDB" id="A0A0D0D6J5"/>
<gene>
    <name evidence="1" type="ORF">PAXRUDRAFT_784525</name>
</gene>
<evidence type="ECO:0000313" key="1">
    <source>
        <dbReference type="EMBL" id="KIK75784.1"/>
    </source>
</evidence>